<accession>A0A239WXD2</accession>
<gene>
    <name evidence="1" type="ORF">SAMEA4412665_01715</name>
</gene>
<name>A0A239WXD2_9ACTN</name>
<proteinExistence type="predicted"/>
<sequence>MTADETKPTISVSKAQLTDEELGALVAVLAAVLQPVGNPHAPEQSVMAFGWKSYWRPIREPFLPGQAAWRGSLRRY</sequence>
<evidence type="ECO:0008006" key="3">
    <source>
        <dbReference type="Google" id="ProtNLM"/>
    </source>
</evidence>
<dbReference type="Proteomes" id="UP000215332">
    <property type="component" value="Chromosome 1"/>
</dbReference>
<protein>
    <recommendedName>
        <fullName evidence="3">Acyl-CoA carboxylase subunit epsilon</fullName>
    </recommendedName>
</protein>
<organism evidence="1 2">
    <name type="scientific">Cutibacterium granulosum</name>
    <dbReference type="NCBI Taxonomy" id="33011"/>
    <lineage>
        <taxon>Bacteria</taxon>
        <taxon>Bacillati</taxon>
        <taxon>Actinomycetota</taxon>
        <taxon>Actinomycetes</taxon>
        <taxon>Propionibacteriales</taxon>
        <taxon>Propionibacteriaceae</taxon>
        <taxon>Cutibacterium</taxon>
    </lineage>
</organism>
<reference evidence="1 2" key="1">
    <citation type="submission" date="2017-06" db="EMBL/GenBank/DDBJ databases">
        <authorList>
            <consortium name="Pathogen Informatics"/>
        </authorList>
    </citation>
    <scope>NUCLEOTIDE SEQUENCE [LARGE SCALE GENOMIC DNA]</scope>
    <source>
        <strain evidence="1 2">NCTC11865</strain>
    </source>
</reference>
<dbReference type="InterPro" id="IPR032716">
    <property type="entry name" value="ACC_epsilon"/>
</dbReference>
<dbReference type="GO" id="GO:0004658">
    <property type="term" value="F:propionyl-CoA carboxylase activity"/>
    <property type="evidence" value="ECO:0007669"/>
    <property type="project" value="InterPro"/>
</dbReference>
<dbReference type="eggNOG" id="ENOG502ZS8K">
    <property type="taxonomic scope" value="Bacteria"/>
</dbReference>
<dbReference type="KEGG" id="cgrn:4412665_01715"/>
<dbReference type="AlphaFoldDB" id="A0A239WXD2"/>
<dbReference type="Pfam" id="PF13822">
    <property type="entry name" value="ACC_epsilon"/>
    <property type="match status" value="1"/>
</dbReference>
<dbReference type="GO" id="GO:0003989">
    <property type="term" value="F:acetyl-CoA carboxylase activity"/>
    <property type="evidence" value="ECO:0007669"/>
    <property type="project" value="InterPro"/>
</dbReference>
<dbReference type="RefSeq" id="WP_021105685.1">
    <property type="nucleotide sequence ID" value="NZ_JAWFFS010000118.1"/>
</dbReference>
<evidence type="ECO:0000313" key="1">
    <source>
        <dbReference type="EMBL" id="SNV39171.1"/>
    </source>
</evidence>
<evidence type="ECO:0000313" key="2">
    <source>
        <dbReference type="Proteomes" id="UP000215332"/>
    </source>
</evidence>
<dbReference type="EMBL" id="LT906441">
    <property type="protein sequence ID" value="SNV39171.1"/>
    <property type="molecule type" value="Genomic_DNA"/>
</dbReference>